<evidence type="ECO:0000313" key="2">
    <source>
        <dbReference type="EMBL" id="GAB97191.1"/>
    </source>
</evidence>
<dbReference type="GO" id="GO:0003735">
    <property type="term" value="F:structural constituent of ribosome"/>
    <property type="evidence" value="ECO:0007669"/>
    <property type="project" value="InterPro"/>
</dbReference>
<evidence type="ECO:0000259" key="1">
    <source>
        <dbReference type="Pfam" id="PF00542"/>
    </source>
</evidence>
<sequence>MGRMSDFFGLNGGTDPQHEIARLNRRVTALEATVREVCKQTGIDPRSLPQPQRPHQEVLDLLRSGKKIQAVKRYRELTGAGLREAKEAVDEIEAGGGGGPRHL</sequence>
<dbReference type="InterPro" id="IPR013823">
    <property type="entry name" value="Ribosomal_bL12_C"/>
</dbReference>
<dbReference type="GO" id="GO:0006412">
    <property type="term" value="P:translation"/>
    <property type="evidence" value="ECO:0007669"/>
    <property type="project" value="InterPro"/>
</dbReference>
<gene>
    <name evidence="2" type="ORF">KILIM_059_00100</name>
</gene>
<organism evidence="2 3">
    <name type="scientific">Kineosphaera limosa NBRC 100340</name>
    <dbReference type="NCBI Taxonomy" id="1184609"/>
    <lineage>
        <taxon>Bacteria</taxon>
        <taxon>Bacillati</taxon>
        <taxon>Actinomycetota</taxon>
        <taxon>Actinomycetes</taxon>
        <taxon>Micrococcales</taxon>
        <taxon>Dermatophilaceae</taxon>
        <taxon>Kineosphaera</taxon>
    </lineage>
</organism>
<comment type="caution">
    <text evidence="2">The sequence shown here is derived from an EMBL/GenBank/DDBJ whole genome shotgun (WGS) entry which is preliminary data.</text>
</comment>
<protein>
    <recommendedName>
        <fullName evidence="1">Large ribosomal subunit protein bL12 C-terminal domain-containing protein</fullName>
    </recommendedName>
</protein>
<dbReference type="AlphaFoldDB" id="K6WTL0"/>
<name>K6WTL0_9MICO</name>
<proteinExistence type="predicted"/>
<reference evidence="2 3" key="1">
    <citation type="submission" date="2012-08" db="EMBL/GenBank/DDBJ databases">
        <title>Whole genome shotgun sequence of Kineosphaera limosa NBRC 100340.</title>
        <authorList>
            <person name="Yoshida I."/>
            <person name="Isaki S."/>
            <person name="Hosoyama A."/>
            <person name="Tsuchikane K."/>
            <person name="Katsumata H."/>
            <person name="Ando Y."/>
            <person name="Ohji S."/>
            <person name="Hamada M."/>
            <person name="Tamura T."/>
            <person name="Yamazoe A."/>
            <person name="Yamazaki S."/>
            <person name="Fujita N."/>
        </authorList>
    </citation>
    <scope>NUCLEOTIDE SEQUENCE [LARGE SCALE GENOMIC DNA]</scope>
    <source>
        <strain evidence="2 3">NBRC 100340</strain>
    </source>
</reference>
<dbReference type="Gene3D" id="3.30.1390.10">
    <property type="match status" value="1"/>
</dbReference>
<dbReference type="RefSeq" id="WP_006593723.1">
    <property type="nucleotide sequence ID" value="NZ_BAHD01000059.1"/>
</dbReference>
<keyword evidence="3" id="KW-1185">Reference proteome</keyword>
<evidence type="ECO:0000313" key="3">
    <source>
        <dbReference type="Proteomes" id="UP000008366"/>
    </source>
</evidence>
<dbReference type="Proteomes" id="UP000008366">
    <property type="component" value="Unassembled WGS sequence"/>
</dbReference>
<dbReference type="eggNOG" id="ENOG5033B85">
    <property type="taxonomic scope" value="Bacteria"/>
</dbReference>
<dbReference type="InterPro" id="IPR014719">
    <property type="entry name" value="Ribosomal_bL12_C/ClpS-like"/>
</dbReference>
<dbReference type="EMBL" id="BAHD01000059">
    <property type="protein sequence ID" value="GAB97191.1"/>
    <property type="molecule type" value="Genomic_DNA"/>
</dbReference>
<dbReference type="STRING" id="1184609.KILIM_059_00100"/>
<feature type="domain" description="Large ribosomal subunit protein bL12 C-terminal" evidence="1">
    <location>
        <begin position="65"/>
        <end position="92"/>
    </location>
</feature>
<accession>K6WTL0</accession>
<dbReference type="Pfam" id="PF00542">
    <property type="entry name" value="Ribosomal_L12"/>
    <property type="match status" value="1"/>
</dbReference>